<accession>A0A1M7Z517</accession>
<dbReference type="PIRSF" id="PIRSF000099">
    <property type="entry name" value="Histidinol_dh"/>
    <property type="match status" value="1"/>
</dbReference>
<feature type="binding site" evidence="12 16">
    <location>
        <position position="356"/>
    </location>
    <ligand>
        <name>substrate</name>
    </ligand>
</feature>
<evidence type="ECO:0000256" key="12">
    <source>
        <dbReference type="HAMAP-Rule" id="MF_01024"/>
    </source>
</evidence>
<comment type="function">
    <text evidence="1 12">Catalyzes the sequential NAD-dependent oxidations of L-histidinol to L-histidinaldehyde and then to L-histidine.</text>
</comment>
<protein>
    <recommendedName>
        <fullName evidence="4 12">Histidinol dehydrogenase</fullName>
        <shortName evidence="12">HDH</shortName>
        <ecNumber evidence="4 12">1.1.1.23</ecNumber>
    </recommendedName>
</protein>
<keyword evidence="19" id="KW-0472">Membrane</keyword>
<feature type="binding site" evidence="12 16">
    <location>
        <position position="415"/>
    </location>
    <ligand>
        <name>substrate</name>
    </ligand>
</feature>
<evidence type="ECO:0000256" key="14">
    <source>
        <dbReference type="PIRSR" id="PIRSR000099-1"/>
    </source>
</evidence>
<dbReference type="InterPro" id="IPR012131">
    <property type="entry name" value="Hstdl_DH"/>
</dbReference>
<name>A0A1M7Z517_9BACT</name>
<dbReference type="GO" id="GO:0005829">
    <property type="term" value="C:cytosol"/>
    <property type="evidence" value="ECO:0007669"/>
    <property type="project" value="TreeGrafter"/>
</dbReference>
<keyword evidence="7 12" id="KW-0862">Zinc</keyword>
<keyword evidence="10 12" id="KW-0368">Histidine biosynthesis</keyword>
<dbReference type="PRINTS" id="PR00083">
    <property type="entry name" value="HOLDHDRGNASE"/>
</dbReference>
<reference evidence="21" key="1">
    <citation type="submission" date="2016-12" db="EMBL/GenBank/DDBJ databases">
        <authorList>
            <person name="Varghese N."/>
            <person name="Submissions S."/>
        </authorList>
    </citation>
    <scope>NUCLEOTIDE SEQUENCE [LARGE SCALE GENOMIC DNA]</scope>
    <source>
        <strain evidence="21">DSM 25035</strain>
    </source>
</reference>
<dbReference type="GO" id="GO:0004399">
    <property type="term" value="F:histidinol dehydrogenase activity"/>
    <property type="evidence" value="ECO:0007669"/>
    <property type="project" value="UniProtKB-UniRule"/>
</dbReference>
<feature type="binding site" evidence="12 16">
    <location>
        <position position="255"/>
    </location>
    <ligand>
        <name>substrate</name>
    </ligand>
</feature>
<dbReference type="PANTHER" id="PTHR21256">
    <property type="entry name" value="HISTIDINOL DEHYDROGENASE HDH"/>
    <property type="match status" value="1"/>
</dbReference>
<evidence type="ECO:0000256" key="2">
    <source>
        <dbReference type="ARBA" id="ARBA00004940"/>
    </source>
</evidence>
<keyword evidence="19" id="KW-1133">Transmembrane helix</keyword>
<evidence type="ECO:0000256" key="5">
    <source>
        <dbReference type="ARBA" id="ARBA00022605"/>
    </source>
</evidence>
<dbReference type="Gene3D" id="3.40.50.1980">
    <property type="entry name" value="Nitrogenase molybdenum iron protein domain"/>
    <property type="match status" value="2"/>
</dbReference>
<feature type="binding site" evidence="12 16">
    <location>
        <position position="410"/>
    </location>
    <ligand>
        <name>substrate</name>
    </ligand>
</feature>
<comment type="cofactor">
    <cofactor evidence="12 17">
        <name>Zn(2+)</name>
        <dbReference type="ChEBI" id="CHEBI:29105"/>
    </cofactor>
    <text evidence="12 17">Binds 1 zinc ion per subunit.</text>
</comment>
<feature type="binding site" evidence="12 15">
    <location>
        <position position="186"/>
    </location>
    <ligand>
        <name>NAD(+)</name>
        <dbReference type="ChEBI" id="CHEBI:57540"/>
    </ligand>
</feature>
<keyword evidence="9 12" id="KW-0520">NAD</keyword>
<dbReference type="PROSITE" id="PS00611">
    <property type="entry name" value="HISOL_DEHYDROGENASE"/>
    <property type="match status" value="1"/>
</dbReference>
<evidence type="ECO:0000256" key="13">
    <source>
        <dbReference type="PIRNR" id="PIRNR000099"/>
    </source>
</evidence>
<evidence type="ECO:0000313" key="21">
    <source>
        <dbReference type="Proteomes" id="UP000184609"/>
    </source>
</evidence>
<feature type="binding site" evidence="12 17">
    <location>
        <position position="258"/>
    </location>
    <ligand>
        <name>Zn(2+)</name>
        <dbReference type="ChEBI" id="CHEBI:29105"/>
    </ligand>
</feature>
<feature type="binding site" evidence="12 17">
    <location>
        <position position="255"/>
    </location>
    <ligand>
        <name>Zn(2+)</name>
        <dbReference type="ChEBI" id="CHEBI:29105"/>
    </ligand>
</feature>
<evidence type="ECO:0000256" key="6">
    <source>
        <dbReference type="ARBA" id="ARBA00022723"/>
    </source>
</evidence>
<dbReference type="GO" id="GO:0051287">
    <property type="term" value="F:NAD binding"/>
    <property type="evidence" value="ECO:0007669"/>
    <property type="project" value="InterPro"/>
</dbReference>
<dbReference type="GO" id="GO:0008270">
    <property type="term" value="F:zinc ion binding"/>
    <property type="evidence" value="ECO:0007669"/>
    <property type="project" value="UniProtKB-UniRule"/>
</dbReference>
<feature type="binding site" evidence="12 16">
    <location>
        <position position="233"/>
    </location>
    <ligand>
        <name>substrate</name>
    </ligand>
</feature>
<dbReference type="PANTHER" id="PTHR21256:SF2">
    <property type="entry name" value="HISTIDINE BIOSYNTHESIS TRIFUNCTIONAL PROTEIN"/>
    <property type="match status" value="1"/>
</dbReference>
<feature type="active site" description="Proton acceptor" evidence="12 14">
    <location>
        <position position="322"/>
    </location>
</feature>
<feature type="binding site" evidence="12 17">
    <location>
        <position position="415"/>
    </location>
    <ligand>
        <name>Zn(2+)</name>
        <dbReference type="ChEBI" id="CHEBI:29105"/>
    </ligand>
</feature>
<evidence type="ECO:0000256" key="16">
    <source>
        <dbReference type="PIRSR" id="PIRSR000099-3"/>
    </source>
</evidence>
<proteinExistence type="inferred from homology"/>
<dbReference type="OrthoDB" id="9805269at2"/>
<feature type="active site" description="Proton acceptor" evidence="12 14">
    <location>
        <position position="323"/>
    </location>
</feature>
<dbReference type="InterPro" id="IPR001692">
    <property type="entry name" value="Histidinol_DH_CS"/>
</dbReference>
<keyword evidence="8 12" id="KW-0560">Oxidoreductase</keyword>
<dbReference type="AlphaFoldDB" id="A0A1M7Z517"/>
<evidence type="ECO:0000256" key="3">
    <source>
        <dbReference type="ARBA" id="ARBA00010178"/>
    </source>
</evidence>
<dbReference type="FunFam" id="3.40.50.1980:FF:000001">
    <property type="entry name" value="Histidinol dehydrogenase"/>
    <property type="match status" value="1"/>
</dbReference>
<dbReference type="SUPFAM" id="SSF53720">
    <property type="entry name" value="ALDH-like"/>
    <property type="match status" value="1"/>
</dbReference>
<evidence type="ECO:0000256" key="10">
    <source>
        <dbReference type="ARBA" id="ARBA00023102"/>
    </source>
</evidence>
<evidence type="ECO:0000256" key="8">
    <source>
        <dbReference type="ARBA" id="ARBA00023002"/>
    </source>
</evidence>
<comment type="similarity">
    <text evidence="3 12 13 18">Belongs to the histidinol dehydrogenase family.</text>
</comment>
<keyword evidence="6 12" id="KW-0479">Metal-binding</keyword>
<evidence type="ECO:0000256" key="1">
    <source>
        <dbReference type="ARBA" id="ARBA00003850"/>
    </source>
</evidence>
<feature type="binding site" evidence="12 15">
    <location>
        <position position="209"/>
    </location>
    <ligand>
        <name>NAD(+)</name>
        <dbReference type="ChEBI" id="CHEBI:57540"/>
    </ligand>
</feature>
<dbReference type="InterPro" id="IPR022695">
    <property type="entry name" value="Histidinol_DH_monofunct"/>
</dbReference>
<feature type="transmembrane region" description="Helical" evidence="19">
    <location>
        <begin position="121"/>
        <end position="141"/>
    </location>
</feature>
<dbReference type="Pfam" id="PF00815">
    <property type="entry name" value="Histidinol_dh"/>
    <property type="match status" value="1"/>
</dbReference>
<dbReference type="RefSeq" id="WP_073570012.1">
    <property type="nucleotide sequence ID" value="NZ_FRXN01000001.1"/>
</dbReference>
<organism evidence="20 21">
    <name type="scientific">Algoriphagus zhangzhouensis</name>
    <dbReference type="NCBI Taxonomy" id="1073327"/>
    <lineage>
        <taxon>Bacteria</taxon>
        <taxon>Pseudomonadati</taxon>
        <taxon>Bacteroidota</taxon>
        <taxon>Cytophagia</taxon>
        <taxon>Cytophagales</taxon>
        <taxon>Cyclobacteriaceae</taxon>
        <taxon>Algoriphagus</taxon>
    </lineage>
</organism>
<keyword evidence="19" id="KW-0812">Transmembrane</keyword>
<evidence type="ECO:0000256" key="15">
    <source>
        <dbReference type="PIRSR" id="PIRSR000099-2"/>
    </source>
</evidence>
<evidence type="ECO:0000256" key="9">
    <source>
        <dbReference type="ARBA" id="ARBA00023027"/>
    </source>
</evidence>
<comment type="catalytic activity">
    <reaction evidence="11 12">
        <text>L-histidinol + 2 NAD(+) + H2O = L-histidine + 2 NADH + 3 H(+)</text>
        <dbReference type="Rhea" id="RHEA:20641"/>
        <dbReference type="ChEBI" id="CHEBI:15377"/>
        <dbReference type="ChEBI" id="CHEBI:15378"/>
        <dbReference type="ChEBI" id="CHEBI:57540"/>
        <dbReference type="ChEBI" id="CHEBI:57595"/>
        <dbReference type="ChEBI" id="CHEBI:57699"/>
        <dbReference type="ChEBI" id="CHEBI:57945"/>
        <dbReference type="EC" id="1.1.1.23"/>
    </reaction>
</comment>
<feature type="binding site" evidence="12 15">
    <location>
        <position position="124"/>
    </location>
    <ligand>
        <name>NAD(+)</name>
        <dbReference type="ChEBI" id="CHEBI:57540"/>
    </ligand>
</feature>
<dbReference type="Proteomes" id="UP000184609">
    <property type="component" value="Unassembled WGS sequence"/>
</dbReference>
<dbReference type="NCBIfam" id="TIGR00069">
    <property type="entry name" value="hisD"/>
    <property type="match status" value="1"/>
</dbReference>
<comment type="pathway">
    <text evidence="2 12">Amino-acid biosynthesis; L-histidine biosynthesis; L-histidine from 5-phospho-alpha-D-ribose 1-diphosphate: step 9/9.</text>
</comment>
<feature type="binding site" evidence="12 16">
    <location>
        <position position="258"/>
    </location>
    <ligand>
        <name>substrate</name>
    </ligand>
</feature>
<dbReference type="EC" id="1.1.1.23" evidence="4 12"/>
<keyword evidence="21" id="KW-1185">Reference proteome</keyword>
<dbReference type="EMBL" id="FRXN01000001">
    <property type="protein sequence ID" value="SHO59746.1"/>
    <property type="molecule type" value="Genomic_DNA"/>
</dbReference>
<evidence type="ECO:0000313" key="20">
    <source>
        <dbReference type="EMBL" id="SHO59746.1"/>
    </source>
</evidence>
<dbReference type="FunFam" id="1.20.5.1300:FF:000001">
    <property type="entry name" value="Histidine biosynthesis trifunctional protein"/>
    <property type="match status" value="1"/>
</dbReference>
<dbReference type="STRING" id="1073327.SAMN04488108_0337"/>
<sequence length="431" mass="46758">MKMLVNPGESSWKKELARPVFKTKAINKIVKPILRKVKKNGDKALFKFAHEYDHVDLDSLLVEEVEIQAAAAALSPELREAIQTAKNNIEKFHAAQATPELIEEVMPGVVCRRKSMPIQKIGLYIPGGTAPLFSTVLMLGVPAKLAGCKEIVLCTPPNREGKIHPAILYTAELIGITKIIKSGGAQAVAALTFGTESVPAVDKIFGPGNQFVTAAKQMATKYGVAIDMPAGPSEVLVYADETANPSFVAADLLSQAEHGVDSQVVLVSPTEKVARKVKKEVEKQLEELPRKDIAHKALKNSVAVVMEDPQLAIDLINFYAPEHLIISVANEEDVVDQIVNAGSVFIGNFTPESAGDYASGTNHTLPTYGYARNYSGVSLDSFVKKITYQKISPEGLKTLGPVVEIMAENELLEAHKNAVTVRLNYLKKNKI</sequence>
<evidence type="ECO:0000256" key="19">
    <source>
        <dbReference type="SAM" id="Phobius"/>
    </source>
</evidence>
<dbReference type="CDD" id="cd06572">
    <property type="entry name" value="Histidinol_dh"/>
    <property type="match status" value="1"/>
</dbReference>
<feature type="binding site" evidence="12 17">
    <location>
        <position position="356"/>
    </location>
    <ligand>
        <name>Zn(2+)</name>
        <dbReference type="ChEBI" id="CHEBI:29105"/>
    </ligand>
</feature>
<keyword evidence="5 12" id="KW-0028">Amino-acid biosynthesis</keyword>
<evidence type="ECO:0000256" key="18">
    <source>
        <dbReference type="RuleBase" id="RU004175"/>
    </source>
</evidence>
<evidence type="ECO:0000256" key="17">
    <source>
        <dbReference type="PIRSR" id="PIRSR000099-4"/>
    </source>
</evidence>
<evidence type="ECO:0000256" key="4">
    <source>
        <dbReference type="ARBA" id="ARBA00012965"/>
    </source>
</evidence>
<dbReference type="Gene3D" id="1.20.5.1300">
    <property type="match status" value="1"/>
</dbReference>
<feature type="binding site" evidence="12 16">
    <location>
        <position position="323"/>
    </location>
    <ligand>
        <name>substrate</name>
    </ligand>
</feature>
<evidence type="ECO:0000256" key="7">
    <source>
        <dbReference type="ARBA" id="ARBA00022833"/>
    </source>
</evidence>
<dbReference type="GO" id="GO:0000105">
    <property type="term" value="P:L-histidine biosynthetic process"/>
    <property type="evidence" value="ECO:0007669"/>
    <property type="project" value="UniProtKB-UniRule"/>
</dbReference>
<dbReference type="InterPro" id="IPR016161">
    <property type="entry name" value="Ald_DH/histidinol_DH"/>
</dbReference>
<gene>
    <name evidence="12" type="primary">hisD</name>
    <name evidence="20" type="ORF">SAMN04488108_0337</name>
</gene>
<evidence type="ECO:0000256" key="11">
    <source>
        <dbReference type="ARBA" id="ARBA00049489"/>
    </source>
</evidence>
<dbReference type="HAMAP" id="MF_01024">
    <property type="entry name" value="HisD"/>
    <property type="match status" value="1"/>
</dbReference>
<dbReference type="UniPathway" id="UPA00031">
    <property type="reaction ID" value="UER00014"/>
</dbReference>